<name>A0A9X9Q350_GULGU</name>
<gene>
    <name evidence="2" type="ORF">BN2614_LOCUS1</name>
</gene>
<evidence type="ECO:0000256" key="1">
    <source>
        <dbReference type="SAM" id="Phobius"/>
    </source>
</evidence>
<keyword evidence="3" id="KW-1185">Reference proteome</keyword>
<evidence type="ECO:0000313" key="3">
    <source>
        <dbReference type="Proteomes" id="UP000269945"/>
    </source>
</evidence>
<keyword evidence="1" id="KW-0472">Membrane</keyword>
<evidence type="ECO:0000313" key="2">
    <source>
        <dbReference type="EMBL" id="VCW99077.1"/>
    </source>
</evidence>
<dbReference type="EMBL" id="CYRY02027472">
    <property type="protein sequence ID" value="VCW99077.1"/>
    <property type="molecule type" value="Genomic_DNA"/>
</dbReference>
<keyword evidence="1" id="KW-0812">Transmembrane</keyword>
<organism evidence="2 3">
    <name type="scientific">Gulo gulo</name>
    <name type="common">Wolverine</name>
    <name type="synonym">Gluton</name>
    <dbReference type="NCBI Taxonomy" id="48420"/>
    <lineage>
        <taxon>Eukaryota</taxon>
        <taxon>Metazoa</taxon>
        <taxon>Chordata</taxon>
        <taxon>Craniata</taxon>
        <taxon>Vertebrata</taxon>
        <taxon>Euteleostomi</taxon>
        <taxon>Mammalia</taxon>
        <taxon>Eutheria</taxon>
        <taxon>Laurasiatheria</taxon>
        <taxon>Carnivora</taxon>
        <taxon>Caniformia</taxon>
        <taxon>Musteloidea</taxon>
        <taxon>Mustelidae</taxon>
        <taxon>Guloninae</taxon>
        <taxon>Gulo</taxon>
    </lineage>
</organism>
<reference evidence="2 3" key="1">
    <citation type="submission" date="2018-10" db="EMBL/GenBank/DDBJ databases">
        <authorList>
            <person name="Ekblom R."/>
            <person name="Jareborg N."/>
        </authorList>
    </citation>
    <scope>NUCLEOTIDE SEQUENCE [LARGE SCALE GENOMIC DNA]</scope>
    <source>
        <tissue evidence="2">Muscle</tissue>
    </source>
</reference>
<protein>
    <submittedName>
        <fullName evidence="2">Uncharacterized protein</fullName>
    </submittedName>
</protein>
<feature type="transmembrane region" description="Helical" evidence="1">
    <location>
        <begin position="20"/>
        <end position="44"/>
    </location>
</feature>
<dbReference type="AlphaFoldDB" id="A0A9X9Q350"/>
<proteinExistence type="predicted"/>
<comment type="caution">
    <text evidence="2">The sequence shown here is derived from an EMBL/GenBank/DDBJ whole genome shotgun (WGS) entry which is preliminary data.</text>
</comment>
<keyword evidence="1" id="KW-1133">Transmembrane helix</keyword>
<feature type="non-terminal residue" evidence="2">
    <location>
        <position position="1"/>
    </location>
</feature>
<accession>A0A9X9Q350</accession>
<dbReference type="Proteomes" id="UP000269945">
    <property type="component" value="Unassembled WGS sequence"/>
</dbReference>
<sequence>TSLEHQILLNSSFFQILSFLWLLGLIYPPGILFTFGCSLLNFFTSAFHSPDHLRFTVL</sequence>